<feature type="domain" description="Helix-turn-helix" evidence="1">
    <location>
        <begin position="18"/>
        <end position="73"/>
    </location>
</feature>
<dbReference type="InterPro" id="IPR041657">
    <property type="entry name" value="HTH_17"/>
</dbReference>
<keyword evidence="3" id="KW-1185">Reference proteome</keyword>
<name>A0A7Y6IWX4_9ACTN</name>
<organism evidence="2 3">
    <name type="scientific">Nonomuraea rhodomycinica</name>
    <dbReference type="NCBI Taxonomy" id="1712872"/>
    <lineage>
        <taxon>Bacteria</taxon>
        <taxon>Bacillati</taxon>
        <taxon>Actinomycetota</taxon>
        <taxon>Actinomycetes</taxon>
        <taxon>Streptosporangiales</taxon>
        <taxon>Streptosporangiaceae</taxon>
        <taxon>Nonomuraea</taxon>
    </lineage>
</organism>
<dbReference type="EMBL" id="JABWGO010000012">
    <property type="protein sequence ID" value="NUW45598.1"/>
    <property type="molecule type" value="Genomic_DNA"/>
</dbReference>
<sequence>MKRAKSKTADTQFQLPLLLTIPQVCEQLGLDSRDAVYDRIRDGLLEAVDVAGQGSTRTLLRVPASALLAYVANLPRVHNPTP</sequence>
<dbReference type="Pfam" id="PF12728">
    <property type="entry name" value="HTH_17"/>
    <property type="match status" value="1"/>
</dbReference>
<proteinExistence type="predicted"/>
<evidence type="ECO:0000313" key="3">
    <source>
        <dbReference type="Proteomes" id="UP000546126"/>
    </source>
</evidence>
<evidence type="ECO:0000313" key="2">
    <source>
        <dbReference type="EMBL" id="NUW45598.1"/>
    </source>
</evidence>
<gene>
    <name evidence="2" type="ORF">HT134_36610</name>
</gene>
<evidence type="ECO:0000259" key="1">
    <source>
        <dbReference type="Pfam" id="PF12728"/>
    </source>
</evidence>
<dbReference type="AlphaFoldDB" id="A0A7Y6IWX4"/>
<comment type="caution">
    <text evidence="2">The sequence shown here is derived from an EMBL/GenBank/DDBJ whole genome shotgun (WGS) entry which is preliminary data.</text>
</comment>
<accession>A0A7Y6IWX4</accession>
<protein>
    <submittedName>
        <fullName evidence="2">Helix-turn-helix domain-containing protein</fullName>
    </submittedName>
</protein>
<dbReference type="Proteomes" id="UP000546126">
    <property type="component" value="Unassembled WGS sequence"/>
</dbReference>
<dbReference type="RefSeq" id="WP_175605056.1">
    <property type="nucleotide sequence ID" value="NZ_JABWGO010000012.1"/>
</dbReference>
<reference evidence="2 3" key="1">
    <citation type="submission" date="2020-06" db="EMBL/GenBank/DDBJ databases">
        <authorList>
            <person name="Chanama M."/>
        </authorList>
    </citation>
    <scope>NUCLEOTIDE SEQUENCE [LARGE SCALE GENOMIC DNA]</scope>
    <source>
        <strain evidence="2 3">TBRC6557</strain>
    </source>
</reference>